<feature type="compositionally biased region" description="Low complexity" evidence="2">
    <location>
        <begin position="94"/>
        <end position="103"/>
    </location>
</feature>
<feature type="region of interest" description="Disordered" evidence="2">
    <location>
        <begin position="51"/>
        <end position="103"/>
    </location>
</feature>
<keyword evidence="1" id="KW-0862">Zinc</keyword>
<dbReference type="PANTHER" id="PTHR15503:SF42">
    <property type="entry name" value="ZINC FINGER, CCHC-TYPE, RETROTRANSPOSON GAG DOMAIN, ASPARTIC PEPTIDASE DOMAIN PROTEIN-RELATED"/>
    <property type="match status" value="1"/>
</dbReference>
<evidence type="ECO:0000259" key="3">
    <source>
        <dbReference type="PROSITE" id="PS50158"/>
    </source>
</evidence>
<comment type="caution">
    <text evidence="4">The sequence shown here is derived from an EMBL/GenBank/DDBJ whole genome shotgun (WGS) entry which is preliminary data.</text>
</comment>
<keyword evidence="1" id="KW-0863">Zinc-finger</keyword>
<dbReference type="GO" id="GO:0004190">
    <property type="term" value="F:aspartic-type endopeptidase activity"/>
    <property type="evidence" value="ECO:0007669"/>
    <property type="project" value="InterPro"/>
</dbReference>
<dbReference type="EMBL" id="CACSLK010002554">
    <property type="protein sequence ID" value="CAA0808196.1"/>
    <property type="molecule type" value="Genomic_DNA"/>
</dbReference>
<organism evidence="4 5">
    <name type="scientific">Striga hermonthica</name>
    <name type="common">Purple witchweed</name>
    <name type="synonym">Buchnera hermonthica</name>
    <dbReference type="NCBI Taxonomy" id="68872"/>
    <lineage>
        <taxon>Eukaryota</taxon>
        <taxon>Viridiplantae</taxon>
        <taxon>Streptophyta</taxon>
        <taxon>Embryophyta</taxon>
        <taxon>Tracheophyta</taxon>
        <taxon>Spermatophyta</taxon>
        <taxon>Magnoliopsida</taxon>
        <taxon>eudicotyledons</taxon>
        <taxon>Gunneridae</taxon>
        <taxon>Pentapetalae</taxon>
        <taxon>asterids</taxon>
        <taxon>lamiids</taxon>
        <taxon>Lamiales</taxon>
        <taxon>Orobanchaceae</taxon>
        <taxon>Buchnereae</taxon>
        <taxon>Striga</taxon>
    </lineage>
</organism>
<dbReference type="PANTHER" id="PTHR15503">
    <property type="entry name" value="LDOC1 RELATED"/>
    <property type="match status" value="1"/>
</dbReference>
<keyword evidence="1" id="KW-0479">Metal-binding</keyword>
<dbReference type="PROSITE" id="PS00141">
    <property type="entry name" value="ASP_PROTEASE"/>
    <property type="match status" value="1"/>
</dbReference>
<evidence type="ECO:0000256" key="1">
    <source>
        <dbReference type="PROSITE-ProRule" id="PRU00047"/>
    </source>
</evidence>
<dbReference type="GO" id="GO:0003676">
    <property type="term" value="F:nucleic acid binding"/>
    <property type="evidence" value="ECO:0007669"/>
    <property type="project" value="InterPro"/>
</dbReference>
<feature type="compositionally biased region" description="Low complexity" evidence="2">
    <location>
        <begin position="74"/>
        <end position="87"/>
    </location>
</feature>
<dbReference type="GO" id="GO:0006508">
    <property type="term" value="P:proteolysis"/>
    <property type="evidence" value="ECO:0007669"/>
    <property type="project" value="InterPro"/>
</dbReference>
<dbReference type="SUPFAM" id="SSF50630">
    <property type="entry name" value="Acid proteases"/>
    <property type="match status" value="1"/>
</dbReference>
<dbReference type="PROSITE" id="PS50158">
    <property type="entry name" value="ZF_CCHC"/>
    <property type="match status" value="1"/>
</dbReference>
<dbReference type="AlphaFoldDB" id="A0A9N7MJV7"/>
<evidence type="ECO:0000256" key="2">
    <source>
        <dbReference type="SAM" id="MobiDB-lite"/>
    </source>
</evidence>
<dbReference type="InterPro" id="IPR001878">
    <property type="entry name" value="Znf_CCHC"/>
</dbReference>
<protein>
    <recommendedName>
        <fullName evidence="3">CCHC-type domain-containing protein</fullName>
    </recommendedName>
</protein>
<dbReference type="GO" id="GO:0008270">
    <property type="term" value="F:zinc ion binding"/>
    <property type="evidence" value="ECO:0007669"/>
    <property type="project" value="UniProtKB-KW"/>
</dbReference>
<evidence type="ECO:0000313" key="5">
    <source>
        <dbReference type="Proteomes" id="UP001153555"/>
    </source>
</evidence>
<reference evidence="4" key="1">
    <citation type="submission" date="2019-12" db="EMBL/GenBank/DDBJ databases">
        <authorList>
            <person name="Scholes J."/>
        </authorList>
    </citation>
    <scope>NUCLEOTIDE SEQUENCE</scope>
</reference>
<dbReference type="Proteomes" id="UP001153555">
    <property type="component" value="Unassembled WGS sequence"/>
</dbReference>
<gene>
    <name evidence="4" type="ORF">SHERM_10558</name>
</gene>
<dbReference type="InterPro" id="IPR021109">
    <property type="entry name" value="Peptidase_aspartic_dom_sf"/>
</dbReference>
<dbReference type="OrthoDB" id="1751327at2759"/>
<feature type="non-terminal residue" evidence="4">
    <location>
        <position position="282"/>
    </location>
</feature>
<sequence length="282" mass="32388">RPRRSEESPQTDTKLPDMRKRHRGECLVGQNICFFCRQPGHISPNCLERLQQQRQPPPQPQQQQQPRQQPPRPQQQQRGRQQARQPRQQPPQPQQQQRGRQQARIFEVDQREANQHPGTMSGMIILNDVPVYALFDTGATHSFISRRCLEVIIVHSLTTVDPLEVSLASGRKIVTDTRATDLSLSIGGRILTSDAYVIGMRDFDLILGMDWLTRFHADIRCHDREITLYLPGNDQITYFGSRTRTLPHIISMAKARNILRRGDCRGYLVSLVGDEPKARSPH</sequence>
<dbReference type="Gene3D" id="2.40.70.10">
    <property type="entry name" value="Acid Proteases"/>
    <property type="match status" value="1"/>
</dbReference>
<feature type="domain" description="CCHC-type" evidence="3">
    <location>
        <begin position="33"/>
        <end position="46"/>
    </location>
</feature>
<keyword evidence="5" id="KW-1185">Reference proteome</keyword>
<name>A0A9N7MJV7_STRHE</name>
<dbReference type="CDD" id="cd00303">
    <property type="entry name" value="retropepsin_like"/>
    <property type="match status" value="1"/>
</dbReference>
<dbReference type="Pfam" id="PF08284">
    <property type="entry name" value="RVP_2"/>
    <property type="match status" value="1"/>
</dbReference>
<proteinExistence type="predicted"/>
<evidence type="ECO:0000313" key="4">
    <source>
        <dbReference type="EMBL" id="CAA0808196.1"/>
    </source>
</evidence>
<accession>A0A9N7MJV7</accession>
<dbReference type="InterPro" id="IPR001969">
    <property type="entry name" value="Aspartic_peptidase_AS"/>
</dbReference>
<feature type="non-terminal residue" evidence="4">
    <location>
        <position position="1"/>
    </location>
</feature>
<dbReference type="InterPro" id="IPR032567">
    <property type="entry name" value="RTL1-rel"/>
</dbReference>